<feature type="region of interest" description="Disordered" evidence="1">
    <location>
        <begin position="138"/>
        <end position="172"/>
    </location>
</feature>
<dbReference type="Gene3D" id="2.60.40.10">
    <property type="entry name" value="Immunoglobulins"/>
    <property type="match status" value="1"/>
</dbReference>
<dbReference type="EMBL" id="CP141261">
    <property type="protein sequence ID" value="WRL62522.1"/>
    <property type="molecule type" value="Genomic_DNA"/>
</dbReference>
<accession>A0ABZ1AWM9</accession>
<evidence type="ECO:0000313" key="4">
    <source>
        <dbReference type="EMBL" id="WRL62522.1"/>
    </source>
</evidence>
<feature type="compositionally biased region" description="Low complexity" evidence="1">
    <location>
        <begin position="141"/>
        <end position="172"/>
    </location>
</feature>
<evidence type="ECO:0000313" key="5">
    <source>
        <dbReference type="Proteomes" id="UP001324287"/>
    </source>
</evidence>
<sequence>MPRPFAVLLTVAAAAAILSVQAPDASAAPTATVFPSTVRPGESFTVSGTGCWDPDFDPDVHFPYEWTASSGATVGGPGAVEMTAASGGAWSVTVQVPPSWHPGMFSVVPWCRISSGVIFDYPKMWVTVPPPVPAPAPVAPPSTAATAAPRTPSSTAPRTTAPDPSAAATTSATSTTAAVPVAPSAAPGCADCATLTGGAPVTAGQALTLAYAGFQPGEPIAVVMRSTPVELGTFIADAAGVVTAEITVPADAESGPHTLTFSGPVTGDHVVELRLAAAEVRELAAPSAPADEDRTLLLVLGGVGVVLVGAGAVVAVRRRSRSSHEAPADGAQATATPIAEPIA</sequence>
<dbReference type="InterPro" id="IPR013783">
    <property type="entry name" value="Ig-like_fold"/>
</dbReference>
<name>A0ABZ1AWM9_9ACTN</name>
<keyword evidence="2" id="KW-0812">Transmembrane</keyword>
<dbReference type="RefSeq" id="WP_324273876.1">
    <property type="nucleotide sequence ID" value="NZ_CP141261.1"/>
</dbReference>
<feature type="transmembrane region" description="Helical" evidence="2">
    <location>
        <begin position="296"/>
        <end position="316"/>
    </location>
</feature>
<feature type="region of interest" description="Disordered" evidence="1">
    <location>
        <begin position="319"/>
        <end position="343"/>
    </location>
</feature>
<protein>
    <submittedName>
        <fullName evidence="4">Uncharacterized protein</fullName>
    </submittedName>
</protein>
<evidence type="ECO:0000256" key="2">
    <source>
        <dbReference type="SAM" id="Phobius"/>
    </source>
</evidence>
<dbReference type="Proteomes" id="UP001324287">
    <property type="component" value="Chromosome"/>
</dbReference>
<keyword evidence="2" id="KW-0472">Membrane</keyword>
<evidence type="ECO:0000256" key="3">
    <source>
        <dbReference type="SAM" id="SignalP"/>
    </source>
</evidence>
<feature type="signal peptide" evidence="3">
    <location>
        <begin position="1"/>
        <end position="27"/>
    </location>
</feature>
<organism evidence="4 5">
    <name type="scientific">Blastococcus brunescens</name>
    <dbReference type="NCBI Taxonomy" id="1564165"/>
    <lineage>
        <taxon>Bacteria</taxon>
        <taxon>Bacillati</taxon>
        <taxon>Actinomycetota</taxon>
        <taxon>Actinomycetes</taxon>
        <taxon>Geodermatophilales</taxon>
        <taxon>Geodermatophilaceae</taxon>
        <taxon>Blastococcus</taxon>
    </lineage>
</organism>
<proteinExistence type="predicted"/>
<keyword evidence="2" id="KW-1133">Transmembrane helix</keyword>
<keyword evidence="3" id="KW-0732">Signal</keyword>
<reference evidence="4 5" key="1">
    <citation type="submission" date="2023-12" db="EMBL/GenBank/DDBJ databases">
        <title>Blastococcus brunescens sp. nov., an actonobacterium isolated from sandstone collected in sahara desert.</title>
        <authorList>
            <person name="Gtari M."/>
            <person name="Ghodhbane F."/>
        </authorList>
    </citation>
    <scope>NUCLEOTIDE SEQUENCE [LARGE SCALE GENOMIC DNA]</scope>
    <source>
        <strain evidence="4 5">BMG 8361</strain>
    </source>
</reference>
<feature type="chain" id="PRO_5047471340" evidence="3">
    <location>
        <begin position="28"/>
        <end position="343"/>
    </location>
</feature>
<evidence type="ECO:0000256" key="1">
    <source>
        <dbReference type="SAM" id="MobiDB-lite"/>
    </source>
</evidence>
<gene>
    <name evidence="4" type="ORF">U6N30_21360</name>
</gene>
<keyword evidence="5" id="KW-1185">Reference proteome</keyword>